<feature type="transmembrane region" description="Helical" evidence="1">
    <location>
        <begin position="12"/>
        <end position="29"/>
    </location>
</feature>
<dbReference type="EMBL" id="QXBN01000012">
    <property type="protein sequence ID" value="RIT36830.1"/>
    <property type="molecule type" value="Genomic_DNA"/>
</dbReference>
<evidence type="ECO:0000313" key="2">
    <source>
        <dbReference type="EMBL" id="RIT36830.1"/>
    </source>
</evidence>
<reference evidence="2 3" key="1">
    <citation type="submission" date="2018-08" db="EMBL/GenBank/DDBJ databases">
        <title>Linezolid Resistance in Mycobacterium abscessus: MIC Distribution and Comprehensive Investigation of Resistance Mechanisms.</title>
        <authorList>
            <person name="Ye M."/>
            <person name="Xu L."/>
            <person name="Zou Y."/>
            <person name="Li B."/>
            <person name="Guo Q."/>
            <person name="Zhang Y."/>
            <person name="Zhan M."/>
            <person name="Xu B."/>
            <person name="Yu F."/>
            <person name="Zhang Z."/>
            <person name="Chu H."/>
        </authorList>
    </citation>
    <scope>NUCLEOTIDE SEQUENCE [LARGE SCALE GENOMIC DNA]</scope>
    <source>
        <strain evidence="2 3">G143</strain>
    </source>
</reference>
<keyword evidence="1" id="KW-1133">Transmembrane helix</keyword>
<dbReference type="AlphaFoldDB" id="A0ABD7HMJ3"/>
<dbReference type="Proteomes" id="UP000284557">
    <property type="component" value="Unassembled WGS sequence"/>
</dbReference>
<feature type="transmembrane region" description="Helical" evidence="1">
    <location>
        <begin position="35"/>
        <end position="58"/>
    </location>
</feature>
<name>A0ABD7HMJ3_9MYCO</name>
<organism evidence="2 3">
    <name type="scientific">Mycobacteroides abscessus</name>
    <dbReference type="NCBI Taxonomy" id="36809"/>
    <lineage>
        <taxon>Bacteria</taxon>
        <taxon>Bacillati</taxon>
        <taxon>Actinomycetota</taxon>
        <taxon>Actinomycetes</taxon>
        <taxon>Mycobacteriales</taxon>
        <taxon>Mycobacteriaceae</taxon>
        <taxon>Mycobacteroides</taxon>
    </lineage>
</organism>
<evidence type="ECO:0000313" key="3">
    <source>
        <dbReference type="Proteomes" id="UP000284557"/>
    </source>
</evidence>
<proteinExistence type="predicted"/>
<evidence type="ECO:0008006" key="4">
    <source>
        <dbReference type="Google" id="ProtNLM"/>
    </source>
</evidence>
<dbReference type="RefSeq" id="WP_119596477.1">
    <property type="nucleotide sequence ID" value="NZ_QXBN01000012.1"/>
</dbReference>
<accession>A0ABD7HMJ3</accession>
<evidence type="ECO:0000256" key="1">
    <source>
        <dbReference type="SAM" id="Phobius"/>
    </source>
</evidence>
<protein>
    <recommendedName>
        <fullName evidence="4">Type VII secretion protein EccE</fullName>
    </recommendedName>
</protein>
<comment type="caution">
    <text evidence="2">The sequence shown here is derived from an EMBL/GenBank/DDBJ whole genome shotgun (WGS) entry which is preliminary data.</text>
</comment>
<keyword evidence="1" id="KW-0472">Membrane</keyword>
<sequence>MYGRILGIHWAPKVLASCAVIMMVSVMVLGHVPKIAFLAITTTTLLTALSMIMTFRGATMWRWRRIRRAGNTPIVFGQYGSHNGLGLTWDGAGMHAWVEVSPGPPLALTTVSSGGHISQNPISLERLAKKMRQRDIVCDSIRLVTHAYRTALPVTHPASAAVSDAIGPVPVHPCGRTFAVITVSTIGALAAIRARARDGGIRATTWEAASRVRVELEAQGFTAKGLTEKALRALGSEQAAQVAPALEHIHNASLGDTASAKVFNVVARAGSWSARSQHLARQIPAHRVYENLAIVRESAGTLRAGYTASFVSRSDRIVRSLKGAGLRTASGQQVSVLAQTMPMAAVPAPAIPLHSIADADSPVAYPGGAGMYLGSSADLGRCFLRVDPGSGHTLWLLGSQSFAHHMVLRMTLAATPISIQLRADDPNRRGWEEFVRLVNSPLLTLGAANNAGIVVCAAEDLARFAETEATVIACTDQLAGQPEFSIVETGGNLVCTTGHNQVSVPWSMTAEERRYIPAIVSAAPATA</sequence>
<gene>
    <name evidence="2" type="ORF">D2E76_16385</name>
</gene>
<keyword evidence="1" id="KW-0812">Transmembrane</keyword>